<dbReference type="InterPro" id="IPR050410">
    <property type="entry name" value="CCR4/nocturin_mRNA_transcr"/>
</dbReference>
<dbReference type="GO" id="GO:0004519">
    <property type="term" value="F:endonuclease activity"/>
    <property type="evidence" value="ECO:0007669"/>
    <property type="project" value="UniProtKB-KW"/>
</dbReference>
<gene>
    <name evidence="4" type="ORF">ISU10_01250</name>
</gene>
<feature type="transmembrane region" description="Helical" evidence="2">
    <location>
        <begin position="20"/>
        <end position="41"/>
    </location>
</feature>
<feature type="region of interest" description="Disordered" evidence="1">
    <location>
        <begin position="65"/>
        <end position="101"/>
    </location>
</feature>
<evidence type="ECO:0000256" key="2">
    <source>
        <dbReference type="SAM" id="Phobius"/>
    </source>
</evidence>
<dbReference type="EMBL" id="JADKPO010000001">
    <property type="protein sequence ID" value="MBF4766389.1"/>
    <property type="molecule type" value="Genomic_DNA"/>
</dbReference>
<evidence type="ECO:0000313" key="4">
    <source>
        <dbReference type="EMBL" id="MBF4766389.1"/>
    </source>
</evidence>
<dbReference type="Gene3D" id="3.60.10.10">
    <property type="entry name" value="Endonuclease/exonuclease/phosphatase"/>
    <property type="match status" value="1"/>
</dbReference>
<evidence type="ECO:0000313" key="5">
    <source>
        <dbReference type="Proteomes" id="UP000660668"/>
    </source>
</evidence>
<dbReference type="AlphaFoldDB" id="A0A930VF63"/>
<dbReference type="InterPro" id="IPR036691">
    <property type="entry name" value="Endo/exonu/phosph_ase_sf"/>
</dbReference>
<reference evidence="4" key="1">
    <citation type="submission" date="2020-11" db="EMBL/GenBank/DDBJ databases">
        <title>Nocardioides cynanchi sp. nov., isolated from soil of rhizosphere of Cynanchum wilfordii.</title>
        <authorList>
            <person name="Lee J.-S."/>
            <person name="Suh M.K."/>
            <person name="Kim J.-S."/>
        </authorList>
    </citation>
    <scope>NUCLEOTIDE SEQUENCE</scope>
    <source>
        <strain evidence="4">KCTC 19276</strain>
    </source>
</reference>
<organism evidence="4 5">
    <name type="scientific">Nocardioides agariphilus</name>
    <dbReference type="NCBI Taxonomy" id="433664"/>
    <lineage>
        <taxon>Bacteria</taxon>
        <taxon>Bacillati</taxon>
        <taxon>Actinomycetota</taxon>
        <taxon>Actinomycetes</taxon>
        <taxon>Propionibacteriales</taxon>
        <taxon>Nocardioidaceae</taxon>
        <taxon>Nocardioides</taxon>
    </lineage>
</organism>
<comment type="caution">
    <text evidence="4">The sequence shown here is derived from an EMBL/GenBank/DDBJ whole genome shotgun (WGS) entry which is preliminary data.</text>
</comment>
<proteinExistence type="predicted"/>
<dbReference type="Proteomes" id="UP000660668">
    <property type="component" value="Unassembled WGS sequence"/>
</dbReference>
<keyword evidence="4" id="KW-0255">Endonuclease</keyword>
<evidence type="ECO:0000256" key="1">
    <source>
        <dbReference type="SAM" id="MobiDB-lite"/>
    </source>
</evidence>
<protein>
    <submittedName>
        <fullName evidence="4">Endonuclease/exonuclease/phosphatase family protein</fullName>
    </submittedName>
</protein>
<evidence type="ECO:0000259" key="3">
    <source>
        <dbReference type="Pfam" id="PF03372"/>
    </source>
</evidence>
<accession>A0A930VF63</accession>
<keyword evidence="2" id="KW-0472">Membrane</keyword>
<keyword evidence="4" id="KW-0540">Nuclease</keyword>
<dbReference type="InterPro" id="IPR005135">
    <property type="entry name" value="Endo/exonuclease/phosphatase"/>
</dbReference>
<dbReference type="SUPFAM" id="SSF56219">
    <property type="entry name" value="DNase I-like"/>
    <property type="match status" value="1"/>
</dbReference>
<sequence length="376" mass="40464">MSGRHTDHRRRRGGRSLGSVVPLVTVLAVSLTTAAVVTVGLKQREAQATSEASLSLTAQQPLSGLVTKKQRSTRGQSATREVLVSRGATRGTGESSKPPKVVSGHLIVHKTKAQIDADLRRAAEREAARQTMTFQIATFNVLGSQHSTRTGDHPKYPPASVRTPRAVARFRSFGVDIVGMQELQPDQLNAFQAQTGFAAYPGYAFGSRETDNSILYDDSRFEFVSGSYFTIHFMHADRPQTILRLRDKESGREFYVLNMHASAGGGSYAATRRAGHYTAAATVNRLKSEGIPIFLTGDMNDRAEFFCRVAPITGMVAAIGGSTAGGCRPAGALAVDWVLGWGNVSFSNYIEDRSTMGDVSDHYMVVGTATAGPFSG</sequence>
<dbReference type="GO" id="GO:0000175">
    <property type="term" value="F:3'-5'-RNA exonuclease activity"/>
    <property type="evidence" value="ECO:0007669"/>
    <property type="project" value="TreeGrafter"/>
</dbReference>
<dbReference type="PANTHER" id="PTHR12121:SF36">
    <property type="entry name" value="ENDONUCLEASE_EXONUCLEASE_PHOSPHATASE DOMAIN-CONTAINING PROTEIN"/>
    <property type="match status" value="1"/>
</dbReference>
<dbReference type="Pfam" id="PF03372">
    <property type="entry name" value="Exo_endo_phos"/>
    <property type="match status" value="1"/>
</dbReference>
<keyword evidence="2" id="KW-1133">Transmembrane helix</keyword>
<dbReference type="PANTHER" id="PTHR12121">
    <property type="entry name" value="CARBON CATABOLITE REPRESSOR PROTEIN 4"/>
    <property type="match status" value="1"/>
</dbReference>
<dbReference type="RefSeq" id="WP_194694521.1">
    <property type="nucleotide sequence ID" value="NZ_JADKPO010000001.1"/>
</dbReference>
<name>A0A930VF63_9ACTN</name>
<keyword evidence="2" id="KW-0812">Transmembrane</keyword>
<keyword evidence="4" id="KW-0378">Hydrolase</keyword>
<feature type="domain" description="Endonuclease/exonuclease/phosphatase" evidence="3">
    <location>
        <begin position="137"/>
        <end position="362"/>
    </location>
</feature>
<keyword evidence="5" id="KW-1185">Reference proteome</keyword>